<dbReference type="AlphaFoldDB" id="A0AAD6SRR0"/>
<accession>A0AAD6SRR0</accession>
<protein>
    <submittedName>
        <fullName evidence="2">Uncharacterized protein</fullName>
    </submittedName>
</protein>
<gene>
    <name evidence="2" type="ORF">C8F04DRAFT_1357628</name>
</gene>
<evidence type="ECO:0000256" key="1">
    <source>
        <dbReference type="SAM" id="MobiDB-lite"/>
    </source>
</evidence>
<feature type="region of interest" description="Disordered" evidence="1">
    <location>
        <begin position="80"/>
        <end position="187"/>
    </location>
</feature>
<feature type="compositionally biased region" description="Low complexity" evidence="1">
    <location>
        <begin position="168"/>
        <end position="187"/>
    </location>
</feature>
<sequence>MCDRVLVPSGECPSYEREDDMFGWLASTSVNLNRAALRARGPTDGTRPETLYSTLEQLLVQPVEHDRTSYRDKRLQALGFFSPPSSSRPTPCSFPSEPPHGSWPLSPAPSSPPPTPRPPPANPNRGTADLTKGSNNGGTTGKKKTDSSPHQLTLTPDDIRRRMTPSGSNSPHAHANAHANNNNNNRNWASWARRDREGTEASGGRAWTRVVPDVAVRRRRRGASARPCRGRVGVRDDGDGGDGGVRGGWWRRRVALLLDVRRPRRAPAQAHGNEYSLLGCCRGRFVSMSISAPDGWIFSLRMSVAPTTSEVLVDTVSMPWKAMTVREREGWLRAASLSSMLPGDGGEVLVFGPRKRR</sequence>
<reference evidence="2" key="1">
    <citation type="submission" date="2023-03" db="EMBL/GenBank/DDBJ databases">
        <title>Massive genome expansion in bonnet fungi (Mycena s.s.) driven by repeated elements and novel gene families across ecological guilds.</title>
        <authorList>
            <consortium name="Lawrence Berkeley National Laboratory"/>
            <person name="Harder C.B."/>
            <person name="Miyauchi S."/>
            <person name="Viragh M."/>
            <person name="Kuo A."/>
            <person name="Thoen E."/>
            <person name="Andreopoulos B."/>
            <person name="Lu D."/>
            <person name="Skrede I."/>
            <person name="Drula E."/>
            <person name="Henrissat B."/>
            <person name="Morin E."/>
            <person name="Kohler A."/>
            <person name="Barry K."/>
            <person name="LaButti K."/>
            <person name="Morin E."/>
            <person name="Salamov A."/>
            <person name="Lipzen A."/>
            <person name="Mereny Z."/>
            <person name="Hegedus B."/>
            <person name="Baldrian P."/>
            <person name="Stursova M."/>
            <person name="Weitz H."/>
            <person name="Taylor A."/>
            <person name="Grigoriev I.V."/>
            <person name="Nagy L.G."/>
            <person name="Martin F."/>
            <person name="Kauserud H."/>
        </authorList>
    </citation>
    <scope>NUCLEOTIDE SEQUENCE</scope>
    <source>
        <strain evidence="2">CBHHK200</strain>
    </source>
</reference>
<evidence type="ECO:0000313" key="2">
    <source>
        <dbReference type="EMBL" id="KAJ7032653.1"/>
    </source>
</evidence>
<proteinExistence type="predicted"/>
<name>A0AAD6SRR0_9AGAR</name>
<organism evidence="2 3">
    <name type="scientific">Mycena alexandri</name>
    <dbReference type="NCBI Taxonomy" id="1745969"/>
    <lineage>
        <taxon>Eukaryota</taxon>
        <taxon>Fungi</taxon>
        <taxon>Dikarya</taxon>
        <taxon>Basidiomycota</taxon>
        <taxon>Agaricomycotina</taxon>
        <taxon>Agaricomycetes</taxon>
        <taxon>Agaricomycetidae</taxon>
        <taxon>Agaricales</taxon>
        <taxon>Marasmiineae</taxon>
        <taxon>Mycenaceae</taxon>
        <taxon>Mycena</taxon>
    </lineage>
</organism>
<dbReference type="Proteomes" id="UP001218188">
    <property type="component" value="Unassembled WGS sequence"/>
</dbReference>
<feature type="compositionally biased region" description="Pro residues" evidence="1">
    <location>
        <begin position="106"/>
        <end position="122"/>
    </location>
</feature>
<evidence type="ECO:0000313" key="3">
    <source>
        <dbReference type="Proteomes" id="UP001218188"/>
    </source>
</evidence>
<feature type="compositionally biased region" description="Low complexity" evidence="1">
    <location>
        <begin position="80"/>
        <end position="95"/>
    </location>
</feature>
<comment type="caution">
    <text evidence="2">The sequence shown here is derived from an EMBL/GenBank/DDBJ whole genome shotgun (WGS) entry which is preliminary data.</text>
</comment>
<dbReference type="EMBL" id="JARJCM010000071">
    <property type="protein sequence ID" value="KAJ7032653.1"/>
    <property type="molecule type" value="Genomic_DNA"/>
</dbReference>
<keyword evidence="3" id="KW-1185">Reference proteome</keyword>